<protein>
    <submittedName>
        <fullName evidence="1">Uncharacterized protein</fullName>
    </submittedName>
</protein>
<sequence length="116" mass="13070">MRLFCLLCFCVLFASTIIIIIAITITTATATTVVHLPLLLPPGALLYPTSWAWQCKKNRSRSRIPIRSLSRIAFLSKSPKISPTSHNRPIQSRGAWVGVARARYWGRDRGPTYLIF</sequence>
<evidence type="ECO:0000313" key="1">
    <source>
        <dbReference type="EMBL" id="MBW73562.1"/>
    </source>
</evidence>
<reference evidence="1" key="1">
    <citation type="submission" date="2018-01" db="EMBL/GenBank/DDBJ databases">
        <title>An insight into the sialome of Amazonian anophelines.</title>
        <authorList>
            <person name="Ribeiro J.M."/>
            <person name="Scarpassa V."/>
            <person name="Calvo E."/>
        </authorList>
    </citation>
    <scope>NUCLEOTIDE SEQUENCE</scope>
</reference>
<dbReference type="AlphaFoldDB" id="A0A2M4D7L3"/>
<proteinExistence type="predicted"/>
<organism evidence="1">
    <name type="scientific">Anopheles darlingi</name>
    <name type="common">Mosquito</name>
    <dbReference type="NCBI Taxonomy" id="43151"/>
    <lineage>
        <taxon>Eukaryota</taxon>
        <taxon>Metazoa</taxon>
        <taxon>Ecdysozoa</taxon>
        <taxon>Arthropoda</taxon>
        <taxon>Hexapoda</taxon>
        <taxon>Insecta</taxon>
        <taxon>Pterygota</taxon>
        <taxon>Neoptera</taxon>
        <taxon>Endopterygota</taxon>
        <taxon>Diptera</taxon>
        <taxon>Nematocera</taxon>
        <taxon>Culicoidea</taxon>
        <taxon>Culicidae</taxon>
        <taxon>Anophelinae</taxon>
        <taxon>Anopheles</taxon>
    </lineage>
</organism>
<dbReference type="EMBL" id="GGFL01009384">
    <property type="protein sequence ID" value="MBW73562.1"/>
    <property type="molecule type" value="Transcribed_RNA"/>
</dbReference>
<name>A0A2M4D7L3_ANODA</name>
<accession>A0A2M4D7L3</accession>